<dbReference type="Proteomes" id="UP000800200">
    <property type="component" value="Unassembled WGS sequence"/>
</dbReference>
<proteinExistence type="predicted"/>
<evidence type="ECO:0000313" key="5">
    <source>
        <dbReference type="Proteomes" id="UP000800200"/>
    </source>
</evidence>
<dbReference type="NCBIfam" id="TIGR04346">
    <property type="entry name" value="DotA_TraY"/>
    <property type="match status" value="1"/>
</dbReference>
<name>A0A6A6D916_9PEZI</name>
<dbReference type="AlphaFoldDB" id="A0A6A6D916"/>
<feature type="region of interest" description="Disordered" evidence="1">
    <location>
        <begin position="762"/>
        <end position="802"/>
    </location>
</feature>
<dbReference type="InterPro" id="IPR027628">
    <property type="entry name" value="DotA_TraY"/>
</dbReference>
<feature type="region of interest" description="Disordered" evidence="1">
    <location>
        <begin position="698"/>
        <end position="722"/>
    </location>
</feature>
<evidence type="ECO:0000256" key="2">
    <source>
        <dbReference type="SAM" id="Phobius"/>
    </source>
</evidence>
<gene>
    <name evidence="4" type="ORF">K469DRAFT_685430</name>
</gene>
<feature type="compositionally biased region" description="Gly residues" evidence="1">
    <location>
        <begin position="784"/>
        <end position="795"/>
    </location>
</feature>
<feature type="transmembrane region" description="Helical" evidence="2">
    <location>
        <begin position="115"/>
        <end position="135"/>
    </location>
</feature>
<reference evidence="4" key="1">
    <citation type="journal article" date="2020" name="Stud. Mycol.">
        <title>101 Dothideomycetes genomes: a test case for predicting lifestyles and emergence of pathogens.</title>
        <authorList>
            <person name="Haridas S."/>
            <person name="Albert R."/>
            <person name="Binder M."/>
            <person name="Bloem J."/>
            <person name="Labutti K."/>
            <person name="Salamov A."/>
            <person name="Andreopoulos B."/>
            <person name="Baker S."/>
            <person name="Barry K."/>
            <person name="Bills G."/>
            <person name="Bluhm B."/>
            <person name="Cannon C."/>
            <person name="Castanera R."/>
            <person name="Culley D."/>
            <person name="Daum C."/>
            <person name="Ezra D."/>
            <person name="Gonzalez J."/>
            <person name="Henrissat B."/>
            <person name="Kuo A."/>
            <person name="Liang C."/>
            <person name="Lipzen A."/>
            <person name="Lutzoni F."/>
            <person name="Magnuson J."/>
            <person name="Mondo S."/>
            <person name="Nolan M."/>
            <person name="Ohm R."/>
            <person name="Pangilinan J."/>
            <person name="Park H.-J."/>
            <person name="Ramirez L."/>
            <person name="Alfaro M."/>
            <person name="Sun H."/>
            <person name="Tritt A."/>
            <person name="Yoshinaga Y."/>
            <person name="Zwiers L.-H."/>
            <person name="Turgeon B."/>
            <person name="Goodwin S."/>
            <person name="Spatafora J."/>
            <person name="Crous P."/>
            <person name="Grigoriev I."/>
        </authorList>
    </citation>
    <scope>NUCLEOTIDE SEQUENCE</scope>
    <source>
        <strain evidence="4">CBS 207.26</strain>
    </source>
</reference>
<keyword evidence="2" id="KW-0812">Transmembrane</keyword>
<feature type="compositionally biased region" description="Low complexity" evidence="1">
    <location>
        <begin position="763"/>
        <end position="775"/>
    </location>
</feature>
<accession>A0A6A6D916</accession>
<evidence type="ECO:0000313" key="4">
    <source>
        <dbReference type="EMBL" id="KAF2174762.1"/>
    </source>
</evidence>
<keyword evidence="2" id="KW-0472">Membrane</keyword>
<feature type="transmembrane region" description="Helical" evidence="2">
    <location>
        <begin position="73"/>
        <end position="94"/>
    </location>
</feature>
<keyword evidence="2" id="KW-1133">Transmembrane helix</keyword>
<evidence type="ECO:0000256" key="3">
    <source>
        <dbReference type="SAM" id="SignalP"/>
    </source>
</evidence>
<sequence length="802" mass="84651">MLRPALLLALAALAPVLLLAGPALAQGTGVNLSWSALDPGDDWAATVIRSVFPISGSTGTVSTGNAATVIGTLVRSLTGFVAAIAMFYLVYSMVMQIWRGAETSRLLTDGMSGMVALRLGVAAIFMFPLANGFSAGQAAVVQASMWGIGMAKTVYTSAVTAIGADARVIADPIVPGSRTIVAGLIRNEFCRALVNAAANNPSLVPAPGAISSGGVSNVPAFETWAYRLSSGNESGAPVCGTVTLAKQASTNTVAGVDVGMVDRQRQILTSVLTGSIRPQVESAAQSFYTTRQASALQPLLGVLTSATSQYNSQLTSAASTAMSGIRGSLQDARGSGANTDAAAIRLSALGWSAAGAYYLEFSRLNGATLSLMSGVPRVERRPGRRWPGECVAWVSSGADDRKSLGRRDANGAAVMAGSRHEGGRLRWIEQLARGGEDVEQHGVEPGPSFETLVLIQTLDEYICQGCDTQGRDRRDDGQLVQRLVQRSLRVEEGLFIADVLAGPHSQERAGPSCERHEIQIRRPVVRRLDRIHLGQHPRQLARDCDHVGGRKVREAVVLLRLLSHRGESEQDIALQEQAPGRAGRQTRRMANGALQCLLHRDERLNGGIIVARVRAAVRRLQPPEPVFPGLPKDYDLTAQALQRRLVACPAGWARDSHPPAGTCQEERHATLLAGPAAPAAAAPSWKAVTSASVLASGPHDDLALEPQPVTQQEQEPVETAEGTAFRRPTAAKDMPARMPTSDEIEREDAATLSCRLLLDQRGADVAPAPQQVPQAAEDDRRGAGKGPGRLQGNGAIGSTIGS</sequence>
<organism evidence="4 5">
    <name type="scientific">Zopfia rhizophila CBS 207.26</name>
    <dbReference type="NCBI Taxonomy" id="1314779"/>
    <lineage>
        <taxon>Eukaryota</taxon>
        <taxon>Fungi</taxon>
        <taxon>Dikarya</taxon>
        <taxon>Ascomycota</taxon>
        <taxon>Pezizomycotina</taxon>
        <taxon>Dothideomycetes</taxon>
        <taxon>Dothideomycetes incertae sedis</taxon>
        <taxon>Zopfiaceae</taxon>
        <taxon>Zopfia</taxon>
    </lineage>
</organism>
<feature type="compositionally biased region" description="Low complexity" evidence="1">
    <location>
        <begin position="705"/>
        <end position="719"/>
    </location>
</feature>
<protein>
    <submittedName>
        <fullName evidence="4">Uncharacterized protein</fullName>
    </submittedName>
</protein>
<feature type="chain" id="PRO_5025513834" evidence="3">
    <location>
        <begin position="26"/>
        <end position="802"/>
    </location>
</feature>
<dbReference type="EMBL" id="ML994777">
    <property type="protein sequence ID" value="KAF2174762.1"/>
    <property type="molecule type" value="Genomic_DNA"/>
</dbReference>
<feature type="signal peptide" evidence="3">
    <location>
        <begin position="1"/>
        <end position="25"/>
    </location>
</feature>
<keyword evidence="3" id="KW-0732">Signal</keyword>
<evidence type="ECO:0000256" key="1">
    <source>
        <dbReference type="SAM" id="MobiDB-lite"/>
    </source>
</evidence>
<keyword evidence="5" id="KW-1185">Reference proteome</keyword>